<protein>
    <submittedName>
        <fullName evidence="1">Uncharacterized protein</fullName>
    </submittedName>
</protein>
<dbReference type="Proteomes" id="UP000027138">
    <property type="component" value="Unassembled WGS sequence"/>
</dbReference>
<keyword evidence="2" id="KW-1185">Reference proteome</keyword>
<gene>
    <name evidence="1" type="ORF">JCGZ_19802</name>
</gene>
<evidence type="ECO:0000313" key="1">
    <source>
        <dbReference type="EMBL" id="KDP27441.1"/>
    </source>
</evidence>
<accession>A0A067JTZ0</accession>
<name>A0A067JTZ0_JATCU</name>
<dbReference type="AlphaFoldDB" id="A0A067JTZ0"/>
<proteinExistence type="predicted"/>
<reference evidence="1 2" key="1">
    <citation type="journal article" date="2014" name="PLoS ONE">
        <title>Global Analysis of Gene Expression Profiles in Physic Nut (Jatropha curcas L.) Seedlings Exposed to Salt Stress.</title>
        <authorList>
            <person name="Zhang L."/>
            <person name="Zhang C."/>
            <person name="Wu P."/>
            <person name="Chen Y."/>
            <person name="Li M."/>
            <person name="Jiang H."/>
            <person name="Wu G."/>
        </authorList>
    </citation>
    <scope>NUCLEOTIDE SEQUENCE [LARGE SCALE GENOMIC DNA]</scope>
    <source>
        <strain evidence="2">cv. GZQX0401</strain>
        <tissue evidence="1">Young leaves</tissue>
    </source>
</reference>
<organism evidence="1 2">
    <name type="scientific">Jatropha curcas</name>
    <name type="common">Barbados nut</name>
    <dbReference type="NCBI Taxonomy" id="180498"/>
    <lineage>
        <taxon>Eukaryota</taxon>
        <taxon>Viridiplantae</taxon>
        <taxon>Streptophyta</taxon>
        <taxon>Embryophyta</taxon>
        <taxon>Tracheophyta</taxon>
        <taxon>Spermatophyta</taxon>
        <taxon>Magnoliopsida</taxon>
        <taxon>eudicotyledons</taxon>
        <taxon>Gunneridae</taxon>
        <taxon>Pentapetalae</taxon>
        <taxon>rosids</taxon>
        <taxon>fabids</taxon>
        <taxon>Malpighiales</taxon>
        <taxon>Euphorbiaceae</taxon>
        <taxon>Crotonoideae</taxon>
        <taxon>Jatropheae</taxon>
        <taxon>Jatropha</taxon>
    </lineage>
</organism>
<sequence length="84" mass="9630">MGGKIRERNPPEPSFRTEKIEEFHKRGYHYITSNQLQRRAQKRNIEAVAVAMSAQVGVVTRKKNKAINDQANDYVGTQESTARQ</sequence>
<evidence type="ECO:0000313" key="2">
    <source>
        <dbReference type="Proteomes" id="UP000027138"/>
    </source>
</evidence>
<dbReference type="EMBL" id="KK914834">
    <property type="protein sequence ID" value="KDP27441.1"/>
    <property type="molecule type" value="Genomic_DNA"/>
</dbReference>